<protein>
    <submittedName>
        <fullName evidence="8">Putative copper resistance protein D</fullName>
    </submittedName>
</protein>
<feature type="transmembrane region" description="Helical" evidence="6">
    <location>
        <begin position="86"/>
        <end position="103"/>
    </location>
</feature>
<dbReference type="InterPro" id="IPR008457">
    <property type="entry name" value="Cu-R_CopD_dom"/>
</dbReference>
<keyword evidence="2" id="KW-1003">Cell membrane</keyword>
<evidence type="ECO:0000256" key="6">
    <source>
        <dbReference type="SAM" id="Phobius"/>
    </source>
</evidence>
<dbReference type="Pfam" id="PF05425">
    <property type="entry name" value="CopD"/>
    <property type="match status" value="1"/>
</dbReference>
<feature type="transmembrane region" description="Helical" evidence="6">
    <location>
        <begin position="309"/>
        <end position="331"/>
    </location>
</feature>
<keyword evidence="5 6" id="KW-0472">Membrane</keyword>
<comment type="subcellular location">
    <subcellularLocation>
        <location evidence="1">Cell membrane</location>
        <topology evidence="1">Multi-pass membrane protein</topology>
    </subcellularLocation>
</comment>
<dbReference type="PANTHER" id="PTHR34820:SF4">
    <property type="entry name" value="INNER MEMBRANE PROTEIN YEBZ"/>
    <property type="match status" value="1"/>
</dbReference>
<feature type="transmembrane region" description="Helical" evidence="6">
    <location>
        <begin position="146"/>
        <end position="166"/>
    </location>
</feature>
<feature type="transmembrane region" description="Helical" evidence="6">
    <location>
        <begin position="213"/>
        <end position="232"/>
    </location>
</feature>
<feature type="transmembrane region" description="Helical" evidence="6">
    <location>
        <begin position="253"/>
        <end position="272"/>
    </location>
</feature>
<sequence length="361" mass="39853">MIYVSEGLLYVCFAILSGALLLRLVPEDRRPAVHVPNGFLLACAIAIPILSYVPIHKLALVFAKDFDMTYGTILKSILLDINTGKAWLWTMIGSAGLAFLLGLKSFRNDKHMPKVALFVTFLLVIWLGYAGHASSLNGFKGMLTHSAHFLAVSVWIGILFIISWFAKDNAHWPAFLRWFSPVAISSVSVTLLAGFVLMTFTTPEYVNAWMLPYGQMLVIKHLLIVPLLLFAYSNGFGYKKAVLNNPSFNPKRWLQAESVIALLVLAATGALGQQTPPHTVQETLQTVSPSPLFTSLYKGDFSPDITLQFTLHMESVLMLAAALLMAGGLLWMYRSNRLIPAFIMGILTAVFGYFGLMFAIA</sequence>
<evidence type="ECO:0000313" key="9">
    <source>
        <dbReference type="Proteomes" id="UP000252415"/>
    </source>
</evidence>
<dbReference type="EMBL" id="QPJD01000016">
    <property type="protein sequence ID" value="RCW42570.1"/>
    <property type="molecule type" value="Genomic_DNA"/>
</dbReference>
<feature type="transmembrane region" description="Helical" evidence="6">
    <location>
        <begin position="338"/>
        <end position="360"/>
    </location>
</feature>
<feature type="transmembrane region" description="Helical" evidence="6">
    <location>
        <begin position="37"/>
        <end position="55"/>
    </location>
</feature>
<comment type="caution">
    <text evidence="8">The sequence shown here is derived from an EMBL/GenBank/DDBJ whole genome shotgun (WGS) entry which is preliminary data.</text>
</comment>
<evidence type="ECO:0000256" key="5">
    <source>
        <dbReference type="ARBA" id="ARBA00023136"/>
    </source>
</evidence>
<organism evidence="8 9">
    <name type="scientific">Paenibacillus prosopidis</name>
    <dbReference type="NCBI Taxonomy" id="630520"/>
    <lineage>
        <taxon>Bacteria</taxon>
        <taxon>Bacillati</taxon>
        <taxon>Bacillota</taxon>
        <taxon>Bacilli</taxon>
        <taxon>Bacillales</taxon>
        <taxon>Paenibacillaceae</taxon>
        <taxon>Paenibacillus</taxon>
    </lineage>
</organism>
<feature type="transmembrane region" description="Helical" evidence="6">
    <location>
        <begin position="7"/>
        <end position="25"/>
    </location>
</feature>
<keyword evidence="4 6" id="KW-1133">Transmembrane helix</keyword>
<dbReference type="RefSeq" id="WP_114382786.1">
    <property type="nucleotide sequence ID" value="NZ_QPJD01000016.1"/>
</dbReference>
<proteinExistence type="predicted"/>
<keyword evidence="9" id="KW-1185">Reference proteome</keyword>
<keyword evidence="3 6" id="KW-0812">Transmembrane</keyword>
<evidence type="ECO:0000256" key="4">
    <source>
        <dbReference type="ARBA" id="ARBA00022989"/>
    </source>
</evidence>
<dbReference type="GO" id="GO:0006825">
    <property type="term" value="P:copper ion transport"/>
    <property type="evidence" value="ECO:0007669"/>
    <property type="project" value="InterPro"/>
</dbReference>
<feature type="transmembrane region" description="Helical" evidence="6">
    <location>
        <begin position="115"/>
        <end position="134"/>
    </location>
</feature>
<feature type="transmembrane region" description="Helical" evidence="6">
    <location>
        <begin position="178"/>
        <end position="201"/>
    </location>
</feature>
<dbReference type="OrthoDB" id="2387346at2"/>
<feature type="domain" description="Copper resistance protein D" evidence="7">
    <location>
        <begin position="174"/>
        <end position="271"/>
    </location>
</feature>
<name>A0A368VM32_9BACL</name>
<evidence type="ECO:0000256" key="2">
    <source>
        <dbReference type="ARBA" id="ARBA00022475"/>
    </source>
</evidence>
<dbReference type="AlphaFoldDB" id="A0A368VM32"/>
<dbReference type="PANTHER" id="PTHR34820">
    <property type="entry name" value="INNER MEMBRANE PROTEIN YEBZ"/>
    <property type="match status" value="1"/>
</dbReference>
<dbReference type="GO" id="GO:0005886">
    <property type="term" value="C:plasma membrane"/>
    <property type="evidence" value="ECO:0007669"/>
    <property type="project" value="UniProtKB-SubCell"/>
</dbReference>
<accession>A0A368VM32</accession>
<dbReference type="Proteomes" id="UP000252415">
    <property type="component" value="Unassembled WGS sequence"/>
</dbReference>
<evidence type="ECO:0000256" key="3">
    <source>
        <dbReference type="ARBA" id="ARBA00022692"/>
    </source>
</evidence>
<evidence type="ECO:0000256" key="1">
    <source>
        <dbReference type="ARBA" id="ARBA00004651"/>
    </source>
</evidence>
<reference evidence="8 9" key="1">
    <citation type="submission" date="2018-07" db="EMBL/GenBank/DDBJ databases">
        <title>Genomic Encyclopedia of Type Strains, Phase III (KMG-III): the genomes of soil and plant-associated and newly described type strains.</title>
        <authorList>
            <person name="Whitman W."/>
        </authorList>
    </citation>
    <scope>NUCLEOTIDE SEQUENCE [LARGE SCALE GENOMIC DNA]</scope>
    <source>
        <strain evidence="8 9">CECT 7506</strain>
    </source>
</reference>
<gene>
    <name evidence="8" type="ORF">DFP97_116132</name>
</gene>
<evidence type="ECO:0000313" key="8">
    <source>
        <dbReference type="EMBL" id="RCW42570.1"/>
    </source>
</evidence>
<evidence type="ECO:0000259" key="7">
    <source>
        <dbReference type="Pfam" id="PF05425"/>
    </source>
</evidence>
<dbReference type="InterPro" id="IPR032694">
    <property type="entry name" value="CopC/D"/>
</dbReference>